<name>A0A6B3LBC6_9BACT</name>
<dbReference type="Pfam" id="PF00005">
    <property type="entry name" value="ABC_tran"/>
    <property type="match status" value="1"/>
</dbReference>
<dbReference type="KEGG" id="soa:G3M56_011380"/>
<protein>
    <submittedName>
        <fullName evidence="4">ATP-binding cassette domain-containing protein</fullName>
    </submittedName>
</protein>
<keyword evidence="5" id="KW-1185">Reference proteome</keyword>
<evidence type="ECO:0000256" key="2">
    <source>
        <dbReference type="ARBA" id="ARBA00022840"/>
    </source>
</evidence>
<dbReference type="InterPro" id="IPR027417">
    <property type="entry name" value="P-loop_NTPase"/>
</dbReference>
<evidence type="ECO:0000259" key="3">
    <source>
        <dbReference type="Pfam" id="PF00005"/>
    </source>
</evidence>
<keyword evidence="2 4" id="KW-0067">ATP-binding</keyword>
<evidence type="ECO:0000313" key="5">
    <source>
        <dbReference type="Proteomes" id="UP000475117"/>
    </source>
</evidence>
<dbReference type="RefSeq" id="WP_164363610.1">
    <property type="nucleotide sequence ID" value="NZ_CP066776.1"/>
</dbReference>
<gene>
    <name evidence="4" type="ORF">G3M56_011380</name>
</gene>
<dbReference type="SUPFAM" id="SSF52540">
    <property type="entry name" value="P-loop containing nucleoside triphosphate hydrolases"/>
    <property type="match status" value="1"/>
</dbReference>
<dbReference type="GO" id="GO:0016887">
    <property type="term" value="F:ATP hydrolysis activity"/>
    <property type="evidence" value="ECO:0007669"/>
    <property type="project" value="InterPro"/>
</dbReference>
<dbReference type="InterPro" id="IPR003439">
    <property type="entry name" value="ABC_transporter-like_ATP-bd"/>
</dbReference>
<dbReference type="EMBL" id="CP066776">
    <property type="protein sequence ID" value="QQL44476.1"/>
    <property type="molecule type" value="Genomic_DNA"/>
</dbReference>
<sequence length="215" mass="24267">MPQPKIQLSEQFAIGYKQPLATTSDEISLGEGNHYLLARNGRGKTTLLKTLAGNLKSKSGSFQIDGKLQFVNEFLDFDRELTPTSIFKALVPKKRRAEAISMANKVELDVKKPFGQLSRGNRQKTILIMAECRTSPAIQNIMLLDEPFTGLDAFTQQFFLDHWQNDTANTLRLITCHPDSDEMQFPSVVTITDGKLTHLTNEQSHRWSSLKDQLN</sequence>
<dbReference type="Gene3D" id="3.40.50.300">
    <property type="entry name" value="P-loop containing nucleotide triphosphate hydrolases"/>
    <property type="match status" value="1"/>
</dbReference>
<dbReference type="PANTHER" id="PTHR43158">
    <property type="entry name" value="SKFA PEPTIDE EXPORT ATP-BINDING PROTEIN SKFE"/>
    <property type="match status" value="1"/>
</dbReference>
<accession>A0A6B3LBC6</accession>
<keyword evidence="1" id="KW-0547">Nucleotide-binding</keyword>
<feature type="domain" description="ABC transporter" evidence="3">
    <location>
        <begin position="34"/>
        <end position="148"/>
    </location>
</feature>
<dbReference type="AlphaFoldDB" id="A0A6B3LBC6"/>
<evidence type="ECO:0000256" key="1">
    <source>
        <dbReference type="ARBA" id="ARBA00022741"/>
    </source>
</evidence>
<reference evidence="4 5" key="1">
    <citation type="submission" date="2020-12" db="EMBL/GenBank/DDBJ databases">
        <title>Sulforoseuscoccus oceanibium gen. nov., sp. nov., a representative of the phylum Verrucomicrobia with special cytoplasmic membrane, and proposal of Sulforoseuscoccusaceae fam. nov.</title>
        <authorList>
            <person name="Xi F."/>
        </authorList>
    </citation>
    <scope>NUCLEOTIDE SEQUENCE [LARGE SCALE GENOMIC DNA]</scope>
    <source>
        <strain evidence="4 5">T37</strain>
    </source>
</reference>
<dbReference type="GO" id="GO:0005524">
    <property type="term" value="F:ATP binding"/>
    <property type="evidence" value="ECO:0007669"/>
    <property type="project" value="UniProtKB-KW"/>
</dbReference>
<evidence type="ECO:0000313" key="4">
    <source>
        <dbReference type="EMBL" id="QQL44476.1"/>
    </source>
</evidence>
<proteinExistence type="predicted"/>
<organism evidence="4 5">
    <name type="scientific">Sulfuriroseicoccus oceanibius</name>
    <dbReference type="NCBI Taxonomy" id="2707525"/>
    <lineage>
        <taxon>Bacteria</taxon>
        <taxon>Pseudomonadati</taxon>
        <taxon>Verrucomicrobiota</taxon>
        <taxon>Verrucomicrobiia</taxon>
        <taxon>Verrucomicrobiales</taxon>
        <taxon>Verrucomicrobiaceae</taxon>
        <taxon>Sulfuriroseicoccus</taxon>
    </lineage>
</organism>
<dbReference type="Proteomes" id="UP000475117">
    <property type="component" value="Chromosome"/>
</dbReference>
<dbReference type="PANTHER" id="PTHR43158:SF2">
    <property type="entry name" value="SKFA PEPTIDE EXPORT ATP-BINDING PROTEIN SKFE"/>
    <property type="match status" value="1"/>
</dbReference>